<evidence type="ECO:0008006" key="4">
    <source>
        <dbReference type="Google" id="ProtNLM"/>
    </source>
</evidence>
<evidence type="ECO:0000313" key="3">
    <source>
        <dbReference type="Proteomes" id="UP000645462"/>
    </source>
</evidence>
<dbReference type="EMBL" id="BMFC01000008">
    <property type="protein sequence ID" value="GGC10517.1"/>
    <property type="molecule type" value="Genomic_DNA"/>
</dbReference>
<organism evidence="2 3">
    <name type="scientific">Marivita lacus</name>
    <dbReference type="NCBI Taxonomy" id="1323742"/>
    <lineage>
        <taxon>Bacteria</taxon>
        <taxon>Pseudomonadati</taxon>
        <taxon>Pseudomonadota</taxon>
        <taxon>Alphaproteobacteria</taxon>
        <taxon>Rhodobacterales</taxon>
        <taxon>Roseobacteraceae</taxon>
        <taxon>Marivita</taxon>
    </lineage>
</organism>
<protein>
    <recommendedName>
        <fullName evidence="4">PRC-barrel domain-containing protein</fullName>
    </recommendedName>
</protein>
<gene>
    <name evidence="2" type="ORF">GCM10011363_29010</name>
</gene>
<reference evidence="3" key="1">
    <citation type="journal article" date="2019" name="Int. J. Syst. Evol. Microbiol.">
        <title>The Global Catalogue of Microorganisms (GCM) 10K type strain sequencing project: providing services to taxonomists for standard genome sequencing and annotation.</title>
        <authorList>
            <consortium name="The Broad Institute Genomics Platform"/>
            <consortium name="The Broad Institute Genome Sequencing Center for Infectious Disease"/>
            <person name="Wu L."/>
            <person name="Ma J."/>
        </authorList>
    </citation>
    <scope>NUCLEOTIDE SEQUENCE [LARGE SCALE GENOMIC DNA]</scope>
    <source>
        <strain evidence="3">CGMCC 1.12478</strain>
    </source>
</reference>
<sequence>MMIAWTPDLTITPKCQFLVFERSWVAANSEEAIKIDDDIRDLAIPIEQNVRDRTDVTVFRVVDSFSHQDLGRHICHFDPVVAFTLHLGGCKGPAVLGKGFNTDCSRCTARTEATNAPEAGLGQREMVMINRVDLEQMDNIGQIKEIVLSGDGQARALVIGVFGFLGMGEQDVDDRSQMFVILNGSPEMLRDAPAYDRMPATNPPATRWPENAFEPRRMM</sequence>
<feature type="region of interest" description="Disordered" evidence="1">
    <location>
        <begin position="195"/>
        <end position="219"/>
    </location>
</feature>
<name>A0ABQ1KX08_9RHOB</name>
<comment type="caution">
    <text evidence="2">The sequence shown here is derived from an EMBL/GenBank/DDBJ whole genome shotgun (WGS) entry which is preliminary data.</text>
</comment>
<dbReference type="Gene3D" id="2.30.30.240">
    <property type="entry name" value="PRC-barrel domain"/>
    <property type="match status" value="1"/>
</dbReference>
<evidence type="ECO:0000256" key="1">
    <source>
        <dbReference type="SAM" id="MobiDB-lite"/>
    </source>
</evidence>
<keyword evidence="3" id="KW-1185">Reference proteome</keyword>
<dbReference type="Proteomes" id="UP000645462">
    <property type="component" value="Unassembled WGS sequence"/>
</dbReference>
<evidence type="ECO:0000313" key="2">
    <source>
        <dbReference type="EMBL" id="GGC10517.1"/>
    </source>
</evidence>
<proteinExistence type="predicted"/>
<accession>A0ABQ1KX08</accession>